<reference evidence="1" key="2">
    <citation type="submission" date="2022-06" db="UniProtKB">
        <authorList>
            <consortium name="EnsemblMetazoa"/>
        </authorList>
    </citation>
    <scope>IDENTIFICATION</scope>
    <source>
        <strain evidence="1">PS312</strain>
    </source>
</reference>
<sequence>MKRIVKSLFVIVTVDISGWIVTPGMVGVLLRMGFNDQQMYAWGYFAKIFINIALAVKLFIYYTTSTEYRSAINAFALRMKPKKPTKTITWISVTNV</sequence>
<dbReference type="EnsemblMetazoa" id="PPA41907.1">
    <property type="protein sequence ID" value="PPA41907.1"/>
    <property type="gene ID" value="WBGene00280276"/>
</dbReference>
<evidence type="ECO:0000313" key="1">
    <source>
        <dbReference type="EnsemblMetazoa" id="PPA41907.1"/>
    </source>
</evidence>
<dbReference type="Pfam" id="PF10320">
    <property type="entry name" value="7TM_GPCR_Srsx"/>
    <property type="match status" value="1"/>
</dbReference>
<gene>
    <name evidence="1" type="primary">WBGene00280276</name>
</gene>
<protein>
    <submittedName>
        <fullName evidence="1">G protein-coupled receptor</fullName>
    </submittedName>
</protein>
<reference evidence="2" key="1">
    <citation type="journal article" date="2008" name="Nat. Genet.">
        <title>The Pristionchus pacificus genome provides a unique perspective on nematode lifestyle and parasitism.</title>
        <authorList>
            <person name="Dieterich C."/>
            <person name="Clifton S.W."/>
            <person name="Schuster L.N."/>
            <person name="Chinwalla A."/>
            <person name="Delehaunty K."/>
            <person name="Dinkelacker I."/>
            <person name="Fulton L."/>
            <person name="Fulton R."/>
            <person name="Godfrey J."/>
            <person name="Minx P."/>
            <person name="Mitreva M."/>
            <person name="Roeseler W."/>
            <person name="Tian H."/>
            <person name="Witte H."/>
            <person name="Yang S.P."/>
            <person name="Wilson R.K."/>
            <person name="Sommer R.J."/>
        </authorList>
    </citation>
    <scope>NUCLEOTIDE SEQUENCE [LARGE SCALE GENOMIC DNA]</scope>
    <source>
        <strain evidence="2">PS312</strain>
    </source>
</reference>
<dbReference type="AlphaFoldDB" id="A0A2A6BRI0"/>
<proteinExistence type="predicted"/>
<dbReference type="PANTHER" id="PTHR23360:SF5">
    <property type="entry name" value="G-PROTEIN COUPLED RECEPTORS FAMILY 1 PROFILE DOMAIN-CONTAINING PROTEIN"/>
    <property type="match status" value="1"/>
</dbReference>
<dbReference type="InterPro" id="IPR047130">
    <property type="entry name" value="7TM_GPCR_Srsx_nematod"/>
</dbReference>
<organism evidence="1 2">
    <name type="scientific">Pristionchus pacificus</name>
    <name type="common">Parasitic nematode worm</name>
    <dbReference type="NCBI Taxonomy" id="54126"/>
    <lineage>
        <taxon>Eukaryota</taxon>
        <taxon>Metazoa</taxon>
        <taxon>Ecdysozoa</taxon>
        <taxon>Nematoda</taxon>
        <taxon>Chromadorea</taxon>
        <taxon>Rhabditida</taxon>
        <taxon>Rhabditina</taxon>
        <taxon>Diplogasteromorpha</taxon>
        <taxon>Diplogasteroidea</taxon>
        <taxon>Neodiplogasteridae</taxon>
        <taxon>Pristionchus</taxon>
    </lineage>
</organism>
<dbReference type="InterPro" id="IPR019424">
    <property type="entry name" value="7TM_GPCR_Srsx"/>
</dbReference>
<dbReference type="PANTHER" id="PTHR23360">
    <property type="entry name" value="G-PROTEIN COUPLED RECEPTORS FAMILY 1 PROFILE DOMAIN-CONTAINING PROTEIN-RELATED"/>
    <property type="match status" value="1"/>
</dbReference>
<accession>A0A8R1UYE2</accession>
<dbReference type="OrthoDB" id="5820127at2759"/>
<keyword evidence="2" id="KW-1185">Reference proteome</keyword>
<dbReference type="Proteomes" id="UP000005239">
    <property type="component" value="Unassembled WGS sequence"/>
</dbReference>
<name>A0A2A6BRI0_PRIPA</name>
<accession>A0A2A6BRI0</accession>
<evidence type="ECO:0000313" key="2">
    <source>
        <dbReference type="Proteomes" id="UP000005239"/>
    </source>
</evidence>